<dbReference type="InterPro" id="IPR001611">
    <property type="entry name" value="Leu-rich_rpt"/>
</dbReference>
<keyword evidence="26" id="KW-1185">Reference proteome</keyword>
<evidence type="ECO:0000256" key="4">
    <source>
        <dbReference type="ARBA" id="ARBA00022475"/>
    </source>
</evidence>
<dbReference type="InterPro" id="IPR011009">
    <property type="entry name" value="Kinase-like_dom_sf"/>
</dbReference>
<feature type="transmembrane region" description="Helical" evidence="24">
    <location>
        <begin position="132"/>
        <end position="153"/>
    </location>
</feature>
<evidence type="ECO:0000256" key="12">
    <source>
        <dbReference type="ARBA" id="ARBA00022737"/>
    </source>
</evidence>
<keyword evidence="18" id="KW-0675">Receptor</keyword>
<evidence type="ECO:0000256" key="5">
    <source>
        <dbReference type="ARBA" id="ARBA00022527"/>
    </source>
</evidence>
<dbReference type="PANTHER" id="PTHR27008:SF497">
    <property type="entry name" value="OS11G0695000 PROTEIN"/>
    <property type="match status" value="1"/>
</dbReference>
<reference evidence="26" key="1">
    <citation type="journal article" date="2015" name="Nat. Genet.">
        <title>The pineapple genome and the evolution of CAM photosynthesis.</title>
        <authorList>
            <person name="Ming R."/>
            <person name="VanBuren R."/>
            <person name="Wai C.M."/>
            <person name="Tang H."/>
            <person name="Schatz M.C."/>
            <person name="Bowers J.E."/>
            <person name="Lyons E."/>
            <person name="Wang M.L."/>
            <person name="Chen J."/>
            <person name="Biggers E."/>
            <person name="Zhang J."/>
            <person name="Huang L."/>
            <person name="Zhang L."/>
            <person name="Miao W."/>
            <person name="Zhang J."/>
            <person name="Ye Z."/>
            <person name="Miao C."/>
            <person name="Lin Z."/>
            <person name="Wang H."/>
            <person name="Zhou H."/>
            <person name="Yim W.C."/>
            <person name="Priest H.D."/>
            <person name="Zheng C."/>
            <person name="Woodhouse M."/>
            <person name="Edger P.P."/>
            <person name="Guyot R."/>
            <person name="Guo H.B."/>
            <person name="Guo H."/>
            <person name="Zheng G."/>
            <person name="Singh R."/>
            <person name="Sharma A."/>
            <person name="Min X."/>
            <person name="Zheng Y."/>
            <person name="Lee H."/>
            <person name="Gurtowski J."/>
            <person name="Sedlazeck F.J."/>
            <person name="Harkess A."/>
            <person name="McKain M.R."/>
            <person name="Liao Z."/>
            <person name="Fang J."/>
            <person name="Liu J."/>
            <person name="Zhang X."/>
            <person name="Zhang Q."/>
            <person name="Hu W."/>
            <person name="Qin Y."/>
            <person name="Wang K."/>
            <person name="Chen L.Y."/>
            <person name="Shirley N."/>
            <person name="Lin Y.R."/>
            <person name="Liu L.Y."/>
            <person name="Hernandez A.G."/>
            <person name="Wright C.L."/>
            <person name="Bulone V."/>
            <person name="Tuskan G.A."/>
            <person name="Heath K."/>
            <person name="Zee F."/>
            <person name="Moore P.H."/>
            <person name="Sunkar R."/>
            <person name="Leebens-Mack J.H."/>
            <person name="Mockler T."/>
            <person name="Bennetzen J.L."/>
            <person name="Freeling M."/>
            <person name="Sankoff D."/>
            <person name="Paterson A.H."/>
            <person name="Zhu X."/>
            <person name="Yang X."/>
            <person name="Smith J.A."/>
            <person name="Cushman J.C."/>
            <person name="Paull R.E."/>
            <person name="Yu Q."/>
        </authorList>
    </citation>
    <scope>NUCLEOTIDE SEQUENCE [LARGE SCALE GENOMIC DNA]</scope>
    <source>
        <strain evidence="26">cv. F153</strain>
    </source>
</reference>
<dbReference type="SMART" id="SM00220">
    <property type="entry name" value="S_TKc"/>
    <property type="match status" value="1"/>
</dbReference>
<keyword evidence="5 23" id="KW-0723">Serine/threonine-protein kinase</keyword>
<comment type="subcellular location">
    <subcellularLocation>
        <location evidence="1">Cell membrane</location>
        <topology evidence="1">Single-pass membrane protein</topology>
    </subcellularLocation>
</comment>
<evidence type="ECO:0000256" key="13">
    <source>
        <dbReference type="ARBA" id="ARBA00022741"/>
    </source>
</evidence>
<keyword evidence="17 24" id="KW-0472">Membrane</keyword>
<evidence type="ECO:0000256" key="6">
    <source>
        <dbReference type="ARBA" id="ARBA00022553"/>
    </source>
</evidence>
<dbReference type="PROSITE" id="PS00107">
    <property type="entry name" value="PROTEIN_KINASE_ATP"/>
    <property type="match status" value="1"/>
</dbReference>
<dbReference type="GO" id="GO:0005886">
    <property type="term" value="C:plasma membrane"/>
    <property type="evidence" value="ECO:0007669"/>
    <property type="project" value="UniProtKB-SubCell"/>
</dbReference>
<keyword evidence="12" id="KW-0677">Repeat</keyword>
<dbReference type="GO" id="GO:0005524">
    <property type="term" value="F:ATP binding"/>
    <property type="evidence" value="ECO:0007669"/>
    <property type="project" value="UniProtKB-UniRule"/>
</dbReference>
<dbReference type="InterPro" id="IPR008271">
    <property type="entry name" value="Ser/Thr_kinase_AS"/>
</dbReference>
<dbReference type="SUPFAM" id="SSF56112">
    <property type="entry name" value="Protein kinase-like (PK-like)"/>
    <property type="match status" value="1"/>
</dbReference>
<dbReference type="PANTHER" id="PTHR27008">
    <property type="entry name" value="OS04G0122200 PROTEIN"/>
    <property type="match status" value="1"/>
</dbReference>
<dbReference type="FunFam" id="3.30.200.20:FF:000661">
    <property type="entry name" value="Serine-threonine protein kinase plant-type"/>
    <property type="match status" value="1"/>
</dbReference>
<dbReference type="GO" id="GO:0009742">
    <property type="term" value="P:brassinosteroid mediated signaling pathway"/>
    <property type="evidence" value="ECO:0007669"/>
    <property type="project" value="UniProtKB-KW"/>
</dbReference>
<evidence type="ECO:0000256" key="7">
    <source>
        <dbReference type="ARBA" id="ARBA00022614"/>
    </source>
</evidence>
<evidence type="ECO:0000256" key="20">
    <source>
        <dbReference type="ARBA" id="ARBA00047899"/>
    </source>
</evidence>
<sequence length="480" mass="52806">MDFSTNKFSGNIPSALGNLQMLTYLNLSSNSFTGPIPESLGGLISINSLDLSSNALVGTIPKSLTRLHYLVNLNLSYNQLQGEIPQGGAFDNLTAESFMGNTALCGGRKFGLPPCTTTAGPESRIKRNLLKFLLPTIAAVVIFSAGLLLLLMFKRKKIKTTTTVNQLDVKNHRRISYQELIYATDNFNETNLLGSGSFGLVYKGRLDDGLLVAIKILNLQSSKASASFDAECEVLSTAKHRNLVKIISTCSSPEVKALILQYMPQGSLEKWLYSHNYYLNLNQRIHIMMDVALALEYLHHHCPIAVVHCDLKPGNILMGENLSARLSDFGISRLLSEDDSCAILTSTPGTIGYMAPEYGQAGKVSTSGDVYSYGILLLETFSRKKPTDEMFAGESSLRRWVSESFPNAIENVVDKNLLKYEVNIDAANGDKMNAEAASLDYQCLLSLLELGISCSRESPKERPTMEDVVVRLKKIRNHRA</sequence>
<dbReference type="RefSeq" id="XP_020098428.1">
    <property type="nucleotide sequence ID" value="XM_020242839.1"/>
</dbReference>
<keyword evidence="19" id="KW-0325">Glycoprotein</keyword>
<keyword evidence="16 24" id="KW-1133">Transmembrane helix</keyword>
<keyword evidence="7" id="KW-0433">Leucine-rich repeat</keyword>
<keyword evidence="8" id="KW-1070">Brassinosteroid signaling pathway</keyword>
<evidence type="ECO:0000256" key="1">
    <source>
        <dbReference type="ARBA" id="ARBA00004162"/>
    </source>
</evidence>
<accession>A0A6P5FY58</accession>
<evidence type="ECO:0000313" key="26">
    <source>
        <dbReference type="Proteomes" id="UP000515123"/>
    </source>
</evidence>
<evidence type="ECO:0000259" key="25">
    <source>
        <dbReference type="PROSITE" id="PS50011"/>
    </source>
</evidence>
<comment type="similarity">
    <text evidence="2">Belongs to the RLP family.</text>
</comment>
<evidence type="ECO:0000256" key="16">
    <source>
        <dbReference type="ARBA" id="ARBA00022989"/>
    </source>
</evidence>
<dbReference type="GeneID" id="109717165"/>
<keyword evidence="10 24" id="KW-0812">Transmembrane</keyword>
<dbReference type="InterPro" id="IPR000719">
    <property type="entry name" value="Prot_kinase_dom"/>
</dbReference>
<comment type="similarity">
    <text evidence="23">Belongs to the protein kinase superfamily.</text>
</comment>
<dbReference type="FunFam" id="1.10.510.10:FF:000358">
    <property type="entry name" value="Putative leucine-rich repeat receptor-like serine/threonine-protein kinase"/>
    <property type="match status" value="1"/>
</dbReference>
<evidence type="ECO:0000256" key="14">
    <source>
        <dbReference type="ARBA" id="ARBA00022777"/>
    </source>
</evidence>
<comment type="catalytic activity">
    <reaction evidence="21">
        <text>L-seryl-[protein] + ATP = O-phospho-L-seryl-[protein] + ADP + H(+)</text>
        <dbReference type="Rhea" id="RHEA:17989"/>
        <dbReference type="Rhea" id="RHEA-COMP:9863"/>
        <dbReference type="Rhea" id="RHEA-COMP:11604"/>
        <dbReference type="ChEBI" id="CHEBI:15378"/>
        <dbReference type="ChEBI" id="CHEBI:29999"/>
        <dbReference type="ChEBI" id="CHEBI:30616"/>
        <dbReference type="ChEBI" id="CHEBI:83421"/>
        <dbReference type="ChEBI" id="CHEBI:456216"/>
        <dbReference type="EC" id="2.7.11.1"/>
    </reaction>
</comment>
<dbReference type="GO" id="GO:0004674">
    <property type="term" value="F:protein serine/threonine kinase activity"/>
    <property type="evidence" value="ECO:0007669"/>
    <property type="project" value="UniProtKB-KW"/>
</dbReference>
<proteinExistence type="inferred from homology"/>
<dbReference type="Gene3D" id="1.10.510.10">
    <property type="entry name" value="Transferase(Phosphotransferase) domain 1"/>
    <property type="match status" value="1"/>
</dbReference>
<dbReference type="InterPro" id="IPR051809">
    <property type="entry name" value="Plant_receptor-like_S/T_kinase"/>
</dbReference>
<comment type="catalytic activity">
    <reaction evidence="20">
        <text>L-threonyl-[protein] + ATP = O-phospho-L-threonyl-[protein] + ADP + H(+)</text>
        <dbReference type="Rhea" id="RHEA:46608"/>
        <dbReference type="Rhea" id="RHEA-COMP:11060"/>
        <dbReference type="Rhea" id="RHEA-COMP:11605"/>
        <dbReference type="ChEBI" id="CHEBI:15378"/>
        <dbReference type="ChEBI" id="CHEBI:30013"/>
        <dbReference type="ChEBI" id="CHEBI:30616"/>
        <dbReference type="ChEBI" id="CHEBI:61977"/>
        <dbReference type="ChEBI" id="CHEBI:456216"/>
        <dbReference type="EC" id="2.7.11.1"/>
    </reaction>
</comment>
<keyword evidence="15 22" id="KW-0067">ATP-binding</keyword>
<keyword evidence="6" id="KW-0597">Phosphoprotein</keyword>
<evidence type="ECO:0000256" key="22">
    <source>
        <dbReference type="PROSITE-ProRule" id="PRU10141"/>
    </source>
</evidence>
<evidence type="ECO:0000256" key="9">
    <source>
        <dbReference type="ARBA" id="ARBA00022679"/>
    </source>
</evidence>
<evidence type="ECO:0000256" key="18">
    <source>
        <dbReference type="ARBA" id="ARBA00023170"/>
    </source>
</evidence>
<keyword evidence="9" id="KW-0808">Transferase</keyword>
<keyword evidence="13 22" id="KW-0547">Nucleotide-binding</keyword>
<evidence type="ECO:0000256" key="3">
    <source>
        <dbReference type="ARBA" id="ARBA00012513"/>
    </source>
</evidence>
<dbReference type="EC" id="2.7.11.1" evidence="3"/>
<dbReference type="SUPFAM" id="SSF52058">
    <property type="entry name" value="L domain-like"/>
    <property type="match status" value="1"/>
</dbReference>
<dbReference type="Pfam" id="PF13855">
    <property type="entry name" value="LRR_8"/>
    <property type="match status" value="1"/>
</dbReference>
<dbReference type="FunFam" id="3.80.10.10:FF:000111">
    <property type="entry name" value="LRR receptor-like serine/threonine-protein kinase ERECTA"/>
    <property type="match status" value="1"/>
</dbReference>
<evidence type="ECO:0000256" key="24">
    <source>
        <dbReference type="SAM" id="Phobius"/>
    </source>
</evidence>
<dbReference type="PROSITE" id="PS50011">
    <property type="entry name" value="PROTEIN_KINASE_DOM"/>
    <property type="match status" value="1"/>
</dbReference>
<gene>
    <name evidence="27" type="primary">LOC109717165</name>
</gene>
<evidence type="ECO:0000256" key="15">
    <source>
        <dbReference type="ARBA" id="ARBA00022840"/>
    </source>
</evidence>
<evidence type="ECO:0000256" key="21">
    <source>
        <dbReference type="ARBA" id="ARBA00048679"/>
    </source>
</evidence>
<evidence type="ECO:0000256" key="23">
    <source>
        <dbReference type="RuleBase" id="RU000304"/>
    </source>
</evidence>
<keyword evidence="11" id="KW-0732">Signal</keyword>
<dbReference type="Gene3D" id="3.30.200.20">
    <property type="entry name" value="Phosphorylase Kinase, domain 1"/>
    <property type="match status" value="1"/>
</dbReference>
<dbReference type="PROSITE" id="PS00108">
    <property type="entry name" value="PROTEIN_KINASE_ST"/>
    <property type="match status" value="1"/>
</dbReference>
<dbReference type="Proteomes" id="UP000515123">
    <property type="component" value="Linkage group 11"/>
</dbReference>
<evidence type="ECO:0000256" key="17">
    <source>
        <dbReference type="ARBA" id="ARBA00023136"/>
    </source>
</evidence>
<evidence type="ECO:0000256" key="10">
    <source>
        <dbReference type="ARBA" id="ARBA00022692"/>
    </source>
</evidence>
<evidence type="ECO:0000313" key="27">
    <source>
        <dbReference type="RefSeq" id="XP_020098428.1"/>
    </source>
</evidence>
<dbReference type="OrthoDB" id="1724816at2759"/>
<reference evidence="27" key="2">
    <citation type="submission" date="2025-08" db="UniProtKB">
        <authorList>
            <consortium name="RefSeq"/>
        </authorList>
    </citation>
    <scope>IDENTIFICATION</scope>
    <source>
        <tissue evidence="27">Leaf</tissue>
    </source>
</reference>
<dbReference type="Gene3D" id="3.80.10.10">
    <property type="entry name" value="Ribonuclease Inhibitor"/>
    <property type="match status" value="1"/>
</dbReference>
<evidence type="ECO:0000256" key="19">
    <source>
        <dbReference type="ARBA" id="ARBA00023180"/>
    </source>
</evidence>
<evidence type="ECO:0000256" key="2">
    <source>
        <dbReference type="ARBA" id="ARBA00009592"/>
    </source>
</evidence>
<dbReference type="InterPro" id="IPR032675">
    <property type="entry name" value="LRR_dom_sf"/>
</dbReference>
<dbReference type="Pfam" id="PF00069">
    <property type="entry name" value="Pkinase"/>
    <property type="match status" value="1"/>
</dbReference>
<protein>
    <recommendedName>
        <fullName evidence="3">non-specific serine/threonine protein kinase</fullName>
        <ecNumber evidence="3">2.7.11.1</ecNumber>
    </recommendedName>
</protein>
<evidence type="ECO:0000256" key="11">
    <source>
        <dbReference type="ARBA" id="ARBA00022729"/>
    </source>
</evidence>
<feature type="domain" description="Protein kinase" evidence="25">
    <location>
        <begin position="187"/>
        <end position="480"/>
    </location>
</feature>
<evidence type="ECO:0000256" key="8">
    <source>
        <dbReference type="ARBA" id="ARBA00022626"/>
    </source>
</evidence>
<feature type="binding site" evidence="22">
    <location>
        <position position="215"/>
    </location>
    <ligand>
        <name>ATP</name>
        <dbReference type="ChEBI" id="CHEBI:30616"/>
    </ligand>
</feature>
<keyword evidence="4" id="KW-1003">Cell membrane</keyword>
<organism evidence="26 27">
    <name type="scientific">Ananas comosus</name>
    <name type="common">Pineapple</name>
    <name type="synonym">Ananas ananas</name>
    <dbReference type="NCBI Taxonomy" id="4615"/>
    <lineage>
        <taxon>Eukaryota</taxon>
        <taxon>Viridiplantae</taxon>
        <taxon>Streptophyta</taxon>
        <taxon>Embryophyta</taxon>
        <taxon>Tracheophyta</taxon>
        <taxon>Spermatophyta</taxon>
        <taxon>Magnoliopsida</taxon>
        <taxon>Liliopsida</taxon>
        <taxon>Poales</taxon>
        <taxon>Bromeliaceae</taxon>
        <taxon>Bromelioideae</taxon>
        <taxon>Ananas</taxon>
    </lineage>
</organism>
<dbReference type="InterPro" id="IPR017441">
    <property type="entry name" value="Protein_kinase_ATP_BS"/>
</dbReference>
<keyword evidence="14" id="KW-0418">Kinase</keyword>
<dbReference type="AlphaFoldDB" id="A0A6P5FY58"/>
<name>A0A6P5FY58_ANACO</name>